<dbReference type="AlphaFoldDB" id="A0A382DQZ5"/>
<dbReference type="EMBL" id="UINC01040676">
    <property type="protein sequence ID" value="SVB40880.1"/>
    <property type="molecule type" value="Genomic_DNA"/>
</dbReference>
<accession>A0A382DQZ5</accession>
<name>A0A382DQZ5_9ZZZZ</name>
<reference evidence="1" key="1">
    <citation type="submission" date="2018-05" db="EMBL/GenBank/DDBJ databases">
        <authorList>
            <person name="Lanie J.A."/>
            <person name="Ng W.-L."/>
            <person name="Kazmierczak K.M."/>
            <person name="Andrzejewski T.M."/>
            <person name="Davidsen T.M."/>
            <person name="Wayne K.J."/>
            <person name="Tettelin H."/>
            <person name="Glass J.I."/>
            <person name="Rusch D."/>
            <person name="Podicherti R."/>
            <person name="Tsui H.-C.T."/>
            <person name="Winkler M.E."/>
        </authorList>
    </citation>
    <scope>NUCLEOTIDE SEQUENCE</scope>
</reference>
<organism evidence="1">
    <name type="scientific">marine metagenome</name>
    <dbReference type="NCBI Taxonomy" id="408172"/>
    <lineage>
        <taxon>unclassified sequences</taxon>
        <taxon>metagenomes</taxon>
        <taxon>ecological metagenomes</taxon>
    </lineage>
</organism>
<protein>
    <submittedName>
        <fullName evidence="1">Uncharacterized protein</fullName>
    </submittedName>
</protein>
<proteinExistence type="predicted"/>
<gene>
    <name evidence="1" type="ORF">METZ01_LOCUS193734</name>
</gene>
<evidence type="ECO:0000313" key="1">
    <source>
        <dbReference type="EMBL" id="SVB40880.1"/>
    </source>
</evidence>
<sequence length="33" mass="3850">MKPPWSGHTERFSLWNLPFKRGNHNGKGSEKLI</sequence>